<evidence type="ECO:0000256" key="2">
    <source>
        <dbReference type="ARBA" id="ARBA00022475"/>
    </source>
</evidence>
<sequence length="239" mass="26720">MKCLTVILFLCASFVNCSLRCEVARAKCAYRMDCGIALHSYMVDCADLIAGRTSVCPFLCQKALIALMSTEKGQELMNCDCDGSKFCQLNKDRVEVCRPAVIEATAEGTNVSCSTARWICLADYQCSTALDYYNTLCRGLFYGRRCTPRCNNSLSILNRQQKAAKLRTCYCDGTEDFPCQMIKENTEKLCVRNEVVLDTRDEDNEIKMFNSNHGLIRELSASVGVFVVAIATLHAKLIR</sequence>
<dbReference type="GO" id="GO:0051726">
    <property type="term" value="P:regulation of cell cycle"/>
    <property type="evidence" value="ECO:0007669"/>
    <property type="project" value="InterPro"/>
</dbReference>
<feature type="chain" id="PRO_5019181964" evidence="6">
    <location>
        <begin position="18"/>
        <end position="239"/>
    </location>
</feature>
<keyword evidence="9" id="KW-1185">Reference proteome</keyword>
<dbReference type="GO" id="GO:0005886">
    <property type="term" value="C:plasma membrane"/>
    <property type="evidence" value="ECO:0007669"/>
    <property type="project" value="UniProtKB-SubCell"/>
</dbReference>
<evidence type="ECO:0000256" key="5">
    <source>
        <dbReference type="ARBA" id="ARBA00023180"/>
    </source>
</evidence>
<dbReference type="OrthoDB" id="5950623at2759"/>
<comment type="caution">
    <text evidence="8">The sequence shown here is derived from an EMBL/GenBank/DDBJ whole genome shotgun (WGS) entry which is preliminary data.</text>
</comment>
<evidence type="ECO:0000259" key="7">
    <source>
        <dbReference type="Pfam" id="PF02351"/>
    </source>
</evidence>
<keyword evidence="3 6" id="KW-0732">Signal</keyword>
<evidence type="ECO:0000256" key="4">
    <source>
        <dbReference type="ARBA" id="ARBA00023136"/>
    </source>
</evidence>
<feature type="signal peptide" evidence="6">
    <location>
        <begin position="1"/>
        <end position="17"/>
    </location>
</feature>
<reference evidence="8 9" key="1">
    <citation type="journal article" date="2018" name="Gigascience">
        <title>Genomes of trombidid mites reveal novel predicted allergens and laterally-transferred genes associated with secondary metabolism.</title>
        <authorList>
            <person name="Dong X."/>
            <person name="Chaisiri K."/>
            <person name="Xia D."/>
            <person name="Armstrong S.D."/>
            <person name="Fang Y."/>
            <person name="Donnelly M.J."/>
            <person name="Kadowaki T."/>
            <person name="McGarry J.W."/>
            <person name="Darby A.C."/>
            <person name="Makepeace B.L."/>
        </authorList>
    </citation>
    <scope>NUCLEOTIDE SEQUENCE [LARGE SCALE GENOMIC DNA]</scope>
    <source>
        <strain evidence="8">UoL-WK</strain>
    </source>
</reference>
<feature type="domain" description="GDNF/GAS1" evidence="7">
    <location>
        <begin position="113"/>
        <end position="186"/>
    </location>
</feature>
<dbReference type="EMBL" id="NCKU01005460">
    <property type="protein sequence ID" value="RWS04545.1"/>
    <property type="molecule type" value="Genomic_DNA"/>
</dbReference>
<evidence type="ECO:0000256" key="3">
    <source>
        <dbReference type="ARBA" id="ARBA00022729"/>
    </source>
</evidence>
<dbReference type="PANTHER" id="PTHR16840:SF3">
    <property type="entry name" value="GROWTH ARREST-SPECIFIC PROTEIN 1"/>
    <property type="match status" value="1"/>
</dbReference>
<dbReference type="InterPro" id="IPR016017">
    <property type="entry name" value="GDNF/GAS1"/>
</dbReference>
<evidence type="ECO:0000313" key="8">
    <source>
        <dbReference type="EMBL" id="RWS04545.1"/>
    </source>
</evidence>
<evidence type="ECO:0000256" key="6">
    <source>
        <dbReference type="SAM" id="SignalP"/>
    </source>
</evidence>
<keyword evidence="2" id="KW-1003">Cell membrane</keyword>
<comment type="subcellular location">
    <subcellularLocation>
        <location evidence="1">Cell membrane</location>
    </subcellularLocation>
</comment>
<dbReference type="AlphaFoldDB" id="A0A443QNE9"/>
<dbReference type="STRING" id="1965070.A0A443QNE9"/>
<proteinExistence type="predicted"/>
<dbReference type="InterPro" id="IPR039596">
    <property type="entry name" value="GAS1"/>
</dbReference>
<keyword evidence="4" id="KW-0472">Membrane</keyword>
<dbReference type="Proteomes" id="UP000285301">
    <property type="component" value="Unassembled WGS sequence"/>
</dbReference>
<dbReference type="Pfam" id="PF02351">
    <property type="entry name" value="GDNF"/>
    <property type="match status" value="1"/>
</dbReference>
<protein>
    <submittedName>
        <fullName evidence="8">Growth arrest-specific protein 1-like protein</fullName>
    </submittedName>
</protein>
<accession>A0A443QNE9</accession>
<keyword evidence="5" id="KW-0325">Glycoprotein</keyword>
<name>A0A443QNE9_9ACAR</name>
<gene>
    <name evidence="8" type="ORF">B4U79_11074</name>
</gene>
<evidence type="ECO:0000256" key="1">
    <source>
        <dbReference type="ARBA" id="ARBA00004236"/>
    </source>
</evidence>
<dbReference type="PANTHER" id="PTHR16840">
    <property type="entry name" value="GROWTH ARREST-SPECIFIC PROTEIN 1"/>
    <property type="match status" value="1"/>
</dbReference>
<organism evidence="8 9">
    <name type="scientific">Dinothrombium tinctorium</name>
    <dbReference type="NCBI Taxonomy" id="1965070"/>
    <lineage>
        <taxon>Eukaryota</taxon>
        <taxon>Metazoa</taxon>
        <taxon>Ecdysozoa</taxon>
        <taxon>Arthropoda</taxon>
        <taxon>Chelicerata</taxon>
        <taxon>Arachnida</taxon>
        <taxon>Acari</taxon>
        <taxon>Acariformes</taxon>
        <taxon>Trombidiformes</taxon>
        <taxon>Prostigmata</taxon>
        <taxon>Anystina</taxon>
        <taxon>Parasitengona</taxon>
        <taxon>Trombidioidea</taxon>
        <taxon>Trombidiidae</taxon>
        <taxon>Dinothrombium</taxon>
    </lineage>
</organism>
<evidence type="ECO:0000313" key="9">
    <source>
        <dbReference type="Proteomes" id="UP000285301"/>
    </source>
</evidence>